<dbReference type="OrthoDB" id="413361at2759"/>
<comment type="caution">
    <text evidence="2">The sequence shown here is derived from an EMBL/GenBank/DDBJ whole genome shotgun (WGS) entry which is preliminary data.</text>
</comment>
<proteinExistence type="predicted"/>
<evidence type="ECO:0000256" key="1">
    <source>
        <dbReference type="SAM" id="MobiDB-lite"/>
    </source>
</evidence>
<gene>
    <name evidence="2" type="ORF">TNIN_88101</name>
</gene>
<organism evidence="2 3">
    <name type="scientific">Trichonephila inaurata madagascariensis</name>
    <dbReference type="NCBI Taxonomy" id="2747483"/>
    <lineage>
        <taxon>Eukaryota</taxon>
        <taxon>Metazoa</taxon>
        <taxon>Ecdysozoa</taxon>
        <taxon>Arthropoda</taxon>
        <taxon>Chelicerata</taxon>
        <taxon>Arachnida</taxon>
        <taxon>Araneae</taxon>
        <taxon>Araneomorphae</taxon>
        <taxon>Entelegynae</taxon>
        <taxon>Araneoidea</taxon>
        <taxon>Nephilidae</taxon>
        <taxon>Trichonephila</taxon>
        <taxon>Trichonephila inaurata</taxon>
    </lineage>
</organism>
<dbReference type="EMBL" id="BMAV01006517">
    <property type="protein sequence ID" value="GFY48531.1"/>
    <property type="molecule type" value="Genomic_DNA"/>
</dbReference>
<reference evidence="2" key="1">
    <citation type="submission" date="2020-08" db="EMBL/GenBank/DDBJ databases">
        <title>Multicomponent nature underlies the extraordinary mechanical properties of spider dragline silk.</title>
        <authorList>
            <person name="Kono N."/>
            <person name="Nakamura H."/>
            <person name="Mori M."/>
            <person name="Yoshida Y."/>
            <person name="Ohtoshi R."/>
            <person name="Malay A.D."/>
            <person name="Moran D.A.P."/>
            <person name="Tomita M."/>
            <person name="Numata K."/>
            <person name="Arakawa K."/>
        </authorList>
    </citation>
    <scope>NUCLEOTIDE SEQUENCE</scope>
</reference>
<dbReference type="Proteomes" id="UP000886998">
    <property type="component" value="Unassembled WGS sequence"/>
</dbReference>
<dbReference type="AlphaFoldDB" id="A0A8X6X959"/>
<keyword evidence="3" id="KW-1185">Reference proteome</keyword>
<protein>
    <submittedName>
        <fullName evidence="2">Uncharacterized protein</fullName>
    </submittedName>
</protein>
<feature type="region of interest" description="Disordered" evidence="1">
    <location>
        <begin position="1"/>
        <end position="28"/>
    </location>
</feature>
<sequence>MGKGGVSQPKTLERTRTPKGRDWEGAMDKKCGSCCPKKSLNCRTPRGSKVLGSFGFIEVRLDDGVTFPAGWCVNRVWVPWMSTSSPQYRPRRG</sequence>
<name>A0A8X6X959_9ARAC</name>
<feature type="compositionally biased region" description="Basic and acidic residues" evidence="1">
    <location>
        <begin position="11"/>
        <end position="28"/>
    </location>
</feature>
<evidence type="ECO:0000313" key="3">
    <source>
        <dbReference type="Proteomes" id="UP000886998"/>
    </source>
</evidence>
<evidence type="ECO:0000313" key="2">
    <source>
        <dbReference type="EMBL" id="GFY48531.1"/>
    </source>
</evidence>
<accession>A0A8X6X959</accession>